<dbReference type="Pfam" id="PF01161">
    <property type="entry name" value="PBP"/>
    <property type="match status" value="1"/>
</dbReference>
<comment type="caution">
    <text evidence="3">The sequence shown here is derived from an EMBL/GenBank/DDBJ whole genome shotgun (WGS) entry which is preliminary data.</text>
</comment>
<evidence type="ECO:0000313" key="3">
    <source>
        <dbReference type="EMBL" id="KAJ6810310.1"/>
    </source>
</evidence>
<gene>
    <name evidence="3" type="ORF">M6B38_158820</name>
</gene>
<reference evidence="3" key="2">
    <citation type="submission" date="2023-04" db="EMBL/GenBank/DDBJ databases">
        <authorList>
            <person name="Bruccoleri R.E."/>
            <person name="Oakeley E.J."/>
            <person name="Faust A.-M."/>
            <person name="Dessus-Babus S."/>
            <person name="Altorfer M."/>
            <person name="Burckhardt D."/>
            <person name="Oertli M."/>
            <person name="Naumann U."/>
            <person name="Petersen F."/>
            <person name="Wong J."/>
        </authorList>
    </citation>
    <scope>NUCLEOTIDE SEQUENCE</scope>
    <source>
        <strain evidence="3">GSM-AAB239-AS_SAM_17_03QT</strain>
        <tissue evidence="3">Leaf</tissue>
    </source>
</reference>
<dbReference type="Gene3D" id="3.90.280.10">
    <property type="entry name" value="PEBP-like"/>
    <property type="match status" value="1"/>
</dbReference>
<comment type="similarity">
    <text evidence="1">Belongs to the phosphatidylethanolamine-binding protein family.</text>
</comment>
<organism evidence="3 4">
    <name type="scientific">Iris pallida</name>
    <name type="common">Sweet iris</name>
    <dbReference type="NCBI Taxonomy" id="29817"/>
    <lineage>
        <taxon>Eukaryota</taxon>
        <taxon>Viridiplantae</taxon>
        <taxon>Streptophyta</taxon>
        <taxon>Embryophyta</taxon>
        <taxon>Tracheophyta</taxon>
        <taxon>Spermatophyta</taxon>
        <taxon>Magnoliopsida</taxon>
        <taxon>Liliopsida</taxon>
        <taxon>Asparagales</taxon>
        <taxon>Iridaceae</taxon>
        <taxon>Iridoideae</taxon>
        <taxon>Irideae</taxon>
        <taxon>Iris</taxon>
    </lineage>
</organism>
<evidence type="ECO:0000313" key="4">
    <source>
        <dbReference type="Proteomes" id="UP001140949"/>
    </source>
</evidence>
<sequence>MLKLKMTTPIVILLSLFSLLWIPAHSAGSSYEYSQKLNVSNAADPLVVAKVIGDVVDPFVPSVNMSVNYGSNHVSDGIELKPSMTGNRPTVHIGGNEKDMYTLVLTDPDVPGPDNPFDREFLHWVVVNIPGGTEPRQGEEVVPYVRPAPPIGVHRYVFVLFKQEGKFMPKAGGGAGACQVQDTVFC</sequence>
<dbReference type="SUPFAM" id="SSF49777">
    <property type="entry name" value="PEBP-like"/>
    <property type="match status" value="1"/>
</dbReference>
<feature type="chain" id="PRO_5043579073" evidence="2">
    <location>
        <begin position="27"/>
        <end position="186"/>
    </location>
</feature>
<dbReference type="InterPro" id="IPR001858">
    <property type="entry name" value="Phosphatidylethanolamine-bd_CS"/>
</dbReference>
<keyword evidence="4" id="KW-1185">Reference proteome</keyword>
<protein>
    <submittedName>
        <fullName evidence="3">ZCN10 protein</fullName>
    </submittedName>
</protein>
<dbReference type="InterPro" id="IPR035810">
    <property type="entry name" value="PEBP_euk"/>
</dbReference>
<dbReference type="PROSITE" id="PS01220">
    <property type="entry name" value="PBP"/>
    <property type="match status" value="1"/>
</dbReference>
<name>A0AAX6F1L5_IRIPA</name>
<evidence type="ECO:0000256" key="2">
    <source>
        <dbReference type="SAM" id="SignalP"/>
    </source>
</evidence>
<dbReference type="Proteomes" id="UP001140949">
    <property type="component" value="Unassembled WGS sequence"/>
</dbReference>
<accession>A0AAX6F1L5</accession>
<proteinExistence type="inferred from homology"/>
<evidence type="ECO:0000256" key="1">
    <source>
        <dbReference type="ARBA" id="ARBA00007091"/>
    </source>
</evidence>
<dbReference type="AlphaFoldDB" id="A0AAX6F1L5"/>
<dbReference type="EMBL" id="JANAVB010032616">
    <property type="protein sequence ID" value="KAJ6810310.1"/>
    <property type="molecule type" value="Genomic_DNA"/>
</dbReference>
<keyword evidence="2" id="KW-0732">Signal</keyword>
<dbReference type="CDD" id="cd00866">
    <property type="entry name" value="PEBP_euk"/>
    <property type="match status" value="1"/>
</dbReference>
<dbReference type="PANTHER" id="PTHR11362:SF82">
    <property type="entry name" value="PHOSPHATIDYLETHANOLAMINE-BINDING PROTEIN 4"/>
    <property type="match status" value="1"/>
</dbReference>
<dbReference type="PANTHER" id="PTHR11362">
    <property type="entry name" value="PHOSPHATIDYLETHANOLAMINE-BINDING PROTEIN"/>
    <property type="match status" value="1"/>
</dbReference>
<dbReference type="InterPro" id="IPR008914">
    <property type="entry name" value="PEBP"/>
</dbReference>
<feature type="signal peptide" evidence="2">
    <location>
        <begin position="1"/>
        <end position="26"/>
    </location>
</feature>
<dbReference type="InterPro" id="IPR036610">
    <property type="entry name" value="PEBP-like_sf"/>
</dbReference>
<reference evidence="3" key="1">
    <citation type="journal article" date="2023" name="GigaByte">
        <title>Genome assembly of the bearded iris, Iris pallida Lam.</title>
        <authorList>
            <person name="Bruccoleri R.E."/>
            <person name="Oakeley E.J."/>
            <person name="Faust A.M.E."/>
            <person name="Altorfer M."/>
            <person name="Dessus-Babus S."/>
            <person name="Burckhardt D."/>
            <person name="Oertli M."/>
            <person name="Naumann U."/>
            <person name="Petersen F."/>
            <person name="Wong J."/>
        </authorList>
    </citation>
    <scope>NUCLEOTIDE SEQUENCE</scope>
    <source>
        <strain evidence="3">GSM-AAB239-AS_SAM_17_03QT</strain>
    </source>
</reference>